<sequence length="178" mass="19347">MSHSKQVNRTIDLSIHDVYEVVSSEAFLLTDEGMVEQTESQIIEAEREVLPDGRVWARVGVRASQKELQELSKDGESPIAYQETYVSRPDETGAFEVKAEMDLPMKMGTMDTHFVYAPIAEGSGEVAAEGAAETAVEAILTADVSVPLIAGRLEKHLLKAADKTVDNSLARIKNLGSA</sequence>
<proteinExistence type="predicted"/>
<dbReference type="InterPro" id="IPR019639">
    <property type="entry name" value="DUF2505"/>
</dbReference>
<dbReference type="AlphaFoldDB" id="A0A9X3LKW1"/>
<dbReference type="Pfam" id="PF10698">
    <property type="entry name" value="DUF2505"/>
    <property type="match status" value="1"/>
</dbReference>
<gene>
    <name evidence="1" type="ORF">L8V00_06220</name>
</gene>
<accession>A0A9X3LKW1</accession>
<comment type="caution">
    <text evidence="1">The sequence shown here is derived from an EMBL/GenBank/DDBJ whole genome shotgun (WGS) entry which is preliminary data.</text>
</comment>
<name>A0A9X3LKW1_9CORY</name>
<dbReference type="RefSeq" id="WP_035004938.1">
    <property type="nucleotide sequence ID" value="NZ_JAKMUT010000005.1"/>
</dbReference>
<reference evidence="1" key="1">
    <citation type="submission" date="2022-02" db="EMBL/GenBank/DDBJ databases">
        <title>Corynebacterium sp. from urogenital microbiome.</title>
        <authorList>
            <person name="Cappelli E.A."/>
            <person name="Ribeiro T.G."/>
            <person name="Peixe L."/>
        </authorList>
    </citation>
    <scope>NUCLEOTIDE SEQUENCE</scope>
    <source>
        <strain evidence="1">C8Ua_174</strain>
    </source>
</reference>
<dbReference type="Proteomes" id="UP001146469">
    <property type="component" value="Unassembled WGS sequence"/>
</dbReference>
<keyword evidence="2" id="KW-1185">Reference proteome</keyword>
<evidence type="ECO:0000313" key="1">
    <source>
        <dbReference type="EMBL" id="MCZ9289800.1"/>
    </source>
</evidence>
<evidence type="ECO:0000313" key="2">
    <source>
        <dbReference type="Proteomes" id="UP001146469"/>
    </source>
</evidence>
<dbReference type="EMBL" id="JAKMUT010000005">
    <property type="protein sequence ID" value="MCZ9289800.1"/>
    <property type="molecule type" value="Genomic_DNA"/>
</dbReference>
<organism evidence="1 2">
    <name type="scientific">Corynebacterium evansiae</name>
    <dbReference type="NCBI Taxonomy" id="2913499"/>
    <lineage>
        <taxon>Bacteria</taxon>
        <taxon>Bacillati</taxon>
        <taxon>Actinomycetota</taxon>
        <taxon>Actinomycetes</taxon>
        <taxon>Mycobacteriales</taxon>
        <taxon>Corynebacteriaceae</taxon>
        <taxon>Corynebacterium</taxon>
    </lineage>
</organism>
<protein>
    <submittedName>
        <fullName evidence="1">DUF2505 family protein</fullName>
    </submittedName>
</protein>